<evidence type="ECO:0000256" key="1">
    <source>
        <dbReference type="SAM" id="MobiDB-lite"/>
    </source>
</evidence>
<name>A0A646HKE5_9BACT</name>
<dbReference type="RefSeq" id="WP_153113171.1">
    <property type="nucleotide sequence ID" value="NZ_VZAS01000077.1"/>
</dbReference>
<evidence type="ECO:0000313" key="4">
    <source>
        <dbReference type="Proteomes" id="UP000420635"/>
    </source>
</evidence>
<evidence type="ECO:0000256" key="2">
    <source>
        <dbReference type="SAM" id="Phobius"/>
    </source>
</evidence>
<accession>A0A646HKE5</accession>
<dbReference type="AlphaFoldDB" id="A0A646HKE5"/>
<keyword evidence="2" id="KW-1133">Transmembrane helix</keyword>
<comment type="caution">
    <text evidence="3">The sequence shown here is derived from an EMBL/GenBank/DDBJ whole genome shotgun (WGS) entry which is preliminary data.</text>
</comment>
<feature type="region of interest" description="Disordered" evidence="1">
    <location>
        <begin position="108"/>
        <end position="153"/>
    </location>
</feature>
<organism evidence="3 4">
    <name type="scientific">Segatella copri</name>
    <dbReference type="NCBI Taxonomy" id="165179"/>
    <lineage>
        <taxon>Bacteria</taxon>
        <taxon>Pseudomonadati</taxon>
        <taxon>Bacteroidota</taxon>
        <taxon>Bacteroidia</taxon>
        <taxon>Bacteroidales</taxon>
        <taxon>Prevotellaceae</taxon>
        <taxon>Segatella</taxon>
    </lineage>
</organism>
<sequence>MAIIKCPECGRQISDKAPTCPSCGVEIAGKITKCPNCGEIYFSNLEMCPNCHELNPSLTRMTPPTEMSQQTSDSQASMTQQQEAENAARQNAIRQEEIRRQEALRQDALRQQARPQTPVRTATPPTPPVPPVRPQQSNSQNGGNGEGTQEKKKSNRGVIIISLIFAFLVCGIFYYFYDSANKNKELEAYEYAMQSSDPMVLQSYLDTYKDADEAHRDSIMAHLELLKQTDQDWTNAVVSGSKEALQAYLDKYPNSPHKQEVLNKIDSIDWNVAKNADNVEAYQAYLAAHADGSHIEEAENAMKKAKSRDLQPEEKDMVSSLFRHFFQSINTRDADGLQASCEDILSSLLGKNSATKADVVTFMNKLYKEDVTNLNWFLTNDYKIKKREVGDEDYEYQVQFSAREEVQLTDGTKKTNHFKINATVSPDGKVSAFNMSKINAAE</sequence>
<dbReference type="InterPro" id="IPR025874">
    <property type="entry name" value="DZR"/>
</dbReference>
<protein>
    <submittedName>
        <fullName evidence="3">Zinc-ribbon domain-containing protein</fullName>
    </submittedName>
</protein>
<proteinExistence type="predicted"/>
<feature type="transmembrane region" description="Helical" evidence="2">
    <location>
        <begin position="158"/>
        <end position="177"/>
    </location>
</feature>
<feature type="compositionally biased region" description="Polar residues" evidence="1">
    <location>
        <begin position="59"/>
        <end position="79"/>
    </location>
</feature>
<feature type="compositionally biased region" description="Low complexity" evidence="1">
    <location>
        <begin position="80"/>
        <end position="91"/>
    </location>
</feature>
<dbReference type="EMBL" id="VZBQ01000027">
    <property type="protein sequence ID" value="MQN88730.1"/>
    <property type="molecule type" value="Genomic_DNA"/>
</dbReference>
<reference evidence="4" key="1">
    <citation type="submission" date="2019-09" db="EMBL/GenBank/DDBJ databases">
        <title>Distinct polysaccharide growth profiles of human intestinal Prevotella copri isolates.</title>
        <authorList>
            <person name="Fehlner-Peach H."/>
            <person name="Magnabosco C."/>
            <person name="Raghavan V."/>
            <person name="Scher J.U."/>
            <person name="Tett A."/>
            <person name="Cox L.M."/>
            <person name="Gottsegen C."/>
            <person name="Watters A."/>
            <person name="Wiltshire- Gordon J.D."/>
            <person name="Segata N."/>
            <person name="Bonneau R."/>
            <person name="Littman D.R."/>
        </authorList>
    </citation>
    <scope>NUCLEOTIDE SEQUENCE [LARGE SCALE GENOMIC DNA]</scope>
    <source>
        <strain evidence="4">iP54</strain>
    </source>
</reference>
<keyword evidence="2" id="KW-0812">Transmembrane</keyword>
<feature type="compositionally biased region" description="Pro residues" evidence="1">
    <location>
        <begin position="124"/>
        <end position="133"/>
    </location>
</feature>
<evidence type="ECO:0000313" key="3">
    <source>
        <dbReference type="EMBL" id="MQN88730.1"/>
    </source>
</evidence>
<keyword evidence="2" id="KW-0472">Membrane</keyword>
<feature type="region of interest" description="Disordered" evidence="1">
    <location>
        <begin position="59"/>
        <end position="91"/>
    </location>
</feature>
<dbReference type="Proteomes" id="UP000420635">
    <property type="component" value="Unassembled WGS sequence"/>
</dbReference>
<gene>
    <name evidence="3" type="ORF">F7D59_02355</name>
</gene>
<dbReference type="Pfam" id="PF12773">
    <property type="entry name" value="DZR"/>
    <property type="match status" value="1"/>
</dbReference>
<feature type="compositionally biased region" description="Low complexity" evidence="1">
    <location>
        <begin position="113"/>
        <end position="123"/>
    </location>
</feature>